<dbReference type="EMBL" id="PGOL01000508">
    <property type="protein sequence ID" value="PKI69372.1"/>
    <property type="molecule type" value="Genomic_DNA"/>
</dbReference>
<comment type="caution">
    <text evidence="1">The sequence shown here is derived from an EMBL/GenBank/DDBJ whole genome shotgun (WGS) entry which is preliminary data.</text>
</comment>
<keyword evidence="2" id="KW-1185">Reference proteome</keyword>
<reference evidence="1 2" key="1">
    <citation type="submission" date="2017-11" db="EMBL/GenBank/DDBJ databases">
        <title>De-novo sequencing of pomegranate (Punica granatum L.) genome.</title>
        <authorList>
            <person name="Akparov Z."/>
            <person name="Amiraslanov A."/>
            <person name="Hajiyeva S."/>
            <person name="Abbasov M."/>
            <person name="Kaur K."/>
            <person name="Hamwieh A."/>
            <person name="Solovyev V."/>
            <person name="Salamov A."/>
            <person name="Braich B."/>
            <person name="Kosarev P."/>
            <person name="Mahmoud A."/>
            <person name="Hajiyev E."/>
            <person name="Babayeva S."/>
            <person name="Izzatullayeva V."/>
            <person name="Mammadov A."/>
            <person name="Mammadov A."/>
            <person name="Sharifova S."/>
            <person name="Ojaghi J."/>
            <person name="Eynullazada K."/>
            <person name="Bayramov B."/>
            <person name="Abdulazimova A."/>
            <person name="Shahmuradov I."/>
        </authorList>
    </citation>
    <scope>NUCLEOTIDE SEQUENCE [LARGE SCALE GENOMIC DNA]</scope>
    <source>
        <strain evidence="2">cv. AG2017</strain>
        <tissue evidence="1">Leaf</tissue>
    </source>
</reference>
<proteinExistence type="predicted"/>
<name>A0A2I0KLI1_PUNGR</name>
<evidence type="ECO:0000313" key="2">
    <source>
        <dbReference type="Proteomes" id="UP000233551"/>
    </source>
</evidence>
<sequence length="124" mass="14135">MHILAVQEENGWQGQWRQWRRQGQWWLWDWERLWWDCEAVVVVVAPSAKVAAAMEAAAREARAMVDCLTYQGTHSRVTHRLSTRAPSDKSEGQWWSGCGGHGGVEGGYAAEPLLESGQRAFVYY</sequence>
<evidence type="ECO:0000313" key="1">
    <source>
        <dbReference type="EMBL" id="PKI69372.1"/>
    </source>
</evidence>
<dbReference type="AlphaFoldDB" id="A0A2I0KLI1"/>
<protein>
    <submittedName>
        <fullName evidence="1">Uncharacterized protein</fullName>
    </submittedName>
</protein>
<dbReference type="Proteomes" id="UP000233551">
    <property type="component" value="Unassembled WGS sequence"/>
</dbReference>
<organism evidence="1 2">
    <name type="scientific">Punica granatum</name>
    <name type="common">Pomegranate</name>
    <dbReference type="NCBI Taxonomy" id="22663"/>
    <lineage>
        <taxon>Eukaryota</taxon>
        <taxon>Viridiplantae</taxon>
        <taxon>Streptophyta</taxon>
        <taxon>Embryophyta</taxon>
        <taxon>Tracheophyta</taxon>
        <taxon>Spermatophyta</taxon>
        <taxon>Magnoliopsida</taxon>
        <taxon>eudicotyledons</taxon>
        <taxon>Gunneridae</taxon>
        <taxon>Pentapetalae</taxon>
        <taxon>rosids</taxon>
        <taxon>malvids</taxon>
        <taxon>Myrtales</taxon>
        <taxon>Lythraceae</taxon>
        <taxon>Punica</taxon>
    </lineage>
</organism>
<accession>A0A2I0KLI1</accession>
<gene>
    <name evidence="1" type="ORF">CRG98_010170</name>
</gene>